<accession>E4Y4I0</accession>
<evidence type="ECO:0000313" key="1">
    <source>
        <dbReference type="EMBL" id="CBY30578.1"/>
    </source>
</evidence>
<dbReference type="Proteomes" id="UP000011014">
    <property type="component" value="Unassembled WGS sequence"/>
</dbReference>
<name>E4Y4I0_OIKDI</name>
<gene>
    <name evidence="1" type="ORF">GSOID_T00018451001</name>
</gene>
<proteinExistence type="predicted"/>
<dbReference type="AlphaFoldDB" id="E4Y4I0"/>
<dbReference type="EMBL" id="FN654278">
    <property type="protein sequence ID" value="CBY30578.1"/>
    <property type="molecule type" value="Genomic_DNA"/>
</dbReference>
<organism evidence="1">
    <name type="scientific">Oikopleura dioica</name>
    <name type="common">Tunicate</name>
    <dbReference type="NCBI Taxonomy" id="34765"/>
    <lineage>
        <taxon>Eukaryota</taxon>
        <taxon>Metazoa</taxon>
        <taxon>Chordata</taxon>
        <taxon>Tunicata</taxon>
        <taxon>Appendicularia</taxon>
        <taxon>Copelata</taxon>
        <taxon>Oikopleuridae</taxon>
        <taxon>Oikopleura</taxon>
    </lineage>
</organism>
<sequence length="119" mass="13292">MKSFVIVFAVAASRVIYEGSGEELKSVWAPIRVKTPAKTRSDFEKFQAKMANLRENESVKAIENSIKNDLESGLRKAQEKMEIKSEALEASNPMEPIARTGIDLFNGLIDDIIVSFNKD</sequence>
<reference evidence="1" key="1">
    <citation type="journal article" date="2010" name="Science">
        <title>Plasticity of animal genome architecture unmasked by rapid evolution of a pelagic tunicate.</title>
        <authorList>
            <person name="Denoeud F."/>
            <person name="Henriet S."/>
            <person name="Mungpakdee S."/>
            <person name="Aury J.M."/>
            <person name="Da Silva C."/>
            <person name="Brinkmann H."/>
            <person name="Mikhaleva J."/>
            <person name="Olsen L.C."/>
            <person name="Jubin C."/>
            <person name="Canestro C."/>
            <person name="Bouquet J.M."/>
            <person name="Danks G."/>
            <person name="Poulain J."/>
            <person name="Campsteijn C."/>
            <person name="Adamski M."/>
            <person name="Cross I."/>
            <person name="Yadetie F."/>
            <person name="Muffato M."/>
            <person name="Louis A."/>
            <person name="Butcher S."/>
            <person name="Tsagkogeorga G."/>
            <person name="Konrad A."/>
            <person name="Singh S."/>
            <person name="Jensen M.F."/>
            <person name="Cong E.H."/>
            <person name="Eikeseth-Otteraa H."/>
            <person name="Noel B."/>
            <person name="Anthouard V."/>
            <person name="Porcel B.M."/>
            <person name="Kachouri-Lafond R."/>
            <person name="Nishino A."/>
            <person name="Ugolini M."/>
            <person name="Chourrout P."/>
            <person name="Nishida H."/>
            <person name="Aasland R."/>
            <person name="Huzurbazar S."/>
            <person name="Westhof E."/>
            <person name="Delsuc F."/>
            <person name="Lehrach H."/>
            <person name="Reinhardt R."/>
            <person name="Weissenbach J."/>
            <person name="Roy S.W."/>
            <person name="Artiguenave F."/>
            <person name="Postlethwait J.H."/>
            <person name="Manak J.R."/>
            <person name="Thompson E.M."/>
            <person name="Jaillon O."/>
            <person name="Du Pasquier L."/>
            <person name="Boudinot P."/>
            <person name="Liberles D.A."/>
            <person name="Volff J.N."/>
            <person name="Philippe H."/>
            <person name="Lenhard B."/>
            <person name="Roest Crollius H."/>
            <person name="Wincker P."/>
            <person name="Chourrout D."/>
        </authorList>
    </citation>
    <scope>NUCLEOTIDE SEQUENCE [LARGE SCALE GENOMIC DNA]</scope>
</reference>
<protein>
    <submittedName>
        <fullName evidence="1">Uncharacterized protein</fullName>
    </submittedName>
</protein>